<dbReference type="PANTHER" id="PTHR43143:SF1">
    <property type="entry name" value="SERINE_THREONINE-PROTEIN PHOSPHATASE CPPED1"/>
    <property type="match status" value="1"/>
</dbReference>
<dbReference type="RefSeq" id="WP_114372983.1">
    <property type="nucleotide sequence ID" value="NZ_QPEX01000046.1"/>
</dbReference>
<dbReference type="CDD" id="cd00110">
    <property type="entry name" value="LamG"/>
    <property type="match status" value="1"/>
</dbReference>
<dbReference type="Pfam" id="PF13385">
    <property type="entry name" value="Laminin_G_3"/>
    <property type="match status" value="1"/>
</dbReference>
<sequence>MKRHATLLFLSIGMGLLAVTSIIAQEKEANPTPFLEHDRHLHHHNHHHGTEEATAKRFYTTRSSNVKLPLPTEEDAFVFAVFGDRTGGPDEGVNILADAVRDVNLIEPDLVMTVGDLINGYNKTDKWLTQMKEFKTIMNELLCPWFPVAGNHDIYWRPLNDPQILPKQHEEHYEMHFGPLWYSFQHKNCNFIVLFSDEGDPETGEKTFSKPGAQKVSEEQFAFLKEALERGKDCDHQFLFLHHPRWLGGGYGNDWKDRVHPLLKDTGNVTAVFAGHIHYMRYDPQDGIEYVTLATVGGGQSSKIPEAGYLHQYHLVTVRPKQVAMAAFPVGEVINVREITGELQQQAIKLAEQKPQIESTLVIRDNEPMEGKVTATINNPTDRPIDFTLTPTSRDSRWSIEPNHTHGHVKPGESQKVTFRVAYNGEKIDDSFHGINLVLAQDYLARTTRYAIPESTTPVEFQIDAEMIDDDAPNRALSLDEEGDAVGIASTELKLPEGPFTIEGWFNANSYAERVGLIAKTQGSEFSIFLNDGKPSASVHLGGKYRSVHSSEDVPTGKWTHVAFVRDDAQLSLFVDGKLADQTELDPSWKRKTNDLPLFIGADPDGSAQPMSFFDGQVDEVRISSKPLYKKPFTPERRLKATDDTVLLLNFDQAIGPYHLDRGPHKASVQVHGTPQLTAPLD</sequence>
<evidence type="ECO:0000313" key="4">
    <source>
        <dbReference type="Proteomes" id="UP000253562"/>
    </source>
</evidence>
<name>A0A368KIR4_9BACT</name>
<proteinExistence type="predicted"/>
<dbReference type="EMBL" id="QPEX01000046">
    <property type="protein sequence ID" value="RCS40389.1"/>
    <property type="molecule type" value="Genomic_DNA"/>
</dbReference>
<dbReference type="InterPro" id="IPR013320">
    <property type="entry name" value="ConA-like_dom_sf"/>
</dbReference>
<evidence type="ECO:0000259" key="2">
    <source>
        <dbReference type="SMART" id="SM00282"/>
    </source>
</evidence>
<evidence type="ECO:0000256" key="1">
    <source>
        <dbReference type="SAM" id="SignalP"/>
    </source>
</evidence>
<evidence type="ECO:0000313" key="3">
    <source>
        <dbReference type="EMBL" id="RCS40389.1"/>
    </source>
</evidence>
<dbReference type="Proteomes" id="UP000253562">
    <property type="component" value="Unassembled WGS sequence"/>
</dbReference>
<dbReference type="InterPro" id="IPR001791">
    <property type="entry name" value="Laminin_G"/>
</dbReference>
<gene>
    <name evidence="3" type="ORF">DTL42_23695</name>
</gene>
<dbReference type="Gene3D" id="3.60.21.10">
    <property type="match status" value="1"/>
</dbReference>
<dbReference type="PANTHER" id="PTHR43143">
    <property type="entry name" value="METALLOPHOSPHOESTERASE, CALCINEURIN SUPERFAMILY"/>
    <property type="match status" value="1"/>
</dbReference>
<feature type="domain" description="Laminin G" evidence="2">
    <location>
        <begin position="498"/>
        <end position="626"/>
    </location>
</feature>
<dbReference type="GO" id="GO:0016787">
    <property type="term" value="F:hydrolase activity"/>
    <property type="evidence" value="ECO:0007669"/>
    <property type="project" value="InterPro"/>
</dbReference>
<dbReference type="InterPro" id="IPR004843">
    <property type="entry name" value="Calcineurin-like_PHP"/>
</dbReference>
<dbReference type="InterPro" id="IPR051918">
    <property type="entry name" value="STPP_CPPED1"/>
</dbReference>
<organism evidence="3 4">
    <name type="scientific">Bremerella cremea</name>
    <dbReference type="NCBI Taxonomy" id="1031537"/>
    <lineage>
        <taxon>Bacteria</taxon>
        <taxon>Pseudomonadati</taxon>
        <taxon>Planctomycetota</taxon>
        <taxon>Planctomycetia</taxon>
        <taxon>Pirellulales</taxon>
        <taxon>Pirellulaceae</taxon>
        <taxon>Bremerella</taxon>
    </lineage>
</organism>
<dbReference type="AlphaFoldDB" id="A0A368KIR4"/>
<protein>
    <recommendedName>
        <fullName evidence="2">Laminin G domain-containing protein</fullName>
    </recommendedName>
</protein>
<reference evidence="3 4" key="1">
    <citation type="submission" date="2018-07" db="EMBL/GenBank/DDBJ databases">
        <title>Comparative genomes isolates from brazilian mangrove.</title>
        <authorList>
            <person name="De Araujo J.E."/>
            <person name="Taketani R.G."/>
            <person name="Silva M.C.P."/>
            <person name="Lourenco M.V."/>
            <person name="Oliveira V.M."/>
            <person name="Andreote F.D."/>
        </authorList>
    </citation>
    <scope>NUCLEOTIDE SEQUENCE [LARGE SCALE GENOMIC DNA]</scope>
    <source>
        <strain evidence="3 4">HEX PRIS-MGV</strain>
    </source>
</reference>
<comment type="caution">
    <text evidence="3">The sequence shown here is derived from an EMBL/GenBank/DDBJ whole genome shotgun (WGS) entry which is preliminary data.</text>
</comment>
<dbReference type="SUPFAM" id="SSF49899">
    <property type="entry name" value="Concanavalin A-like lectins/glucanases"/>
    <property type="match status" value="1"/>
</dbReference>
<dbReference type="SMART" id="SM00282">
    <property type="entry name" value="LamG"/>
    <property type="match status" value="1"/>
</dbReference>
<dbReference type="Gene3D" id="2.60.120.200">
    <property type="match status" value="1"/>
</dbReference>
<dbReference type="OrthoDB" id="235808at2"/>
<keyword evidence="1" id="KW-0732">Signal</keyword>
<dbReference type="Pfam" id="PF00149">
    <property type="entry name" value="Metallophos"/>
    <property type="match status" value="1"/>
</dbReference>
<dbReference type="SUPFAM" id="SSF56300">
    <property type="entry name" value="Metallo-dependent phosphatases"/>
    <property type="match status" value="1"/>
</dbReference>
<accession>A0A368KIR4</accession>
<feature type="signal peptide" evidence="1">
    <location>
        <begin position="1"/>
        <end position="24"/>
    </location>
</feature>
<feature type="chain" id="PRO_5016588735" description="Laminin G domain-containing protein" evidence="1">
    <location>
        <begin position="25"/>
        <end position="682"/>
    </location>
</feature>
<dbReference type="InterPro" id="IPR029052">
    <property type="entry name" value="Metallo-depent_PP-like"/>
</dbReference>